<dbReference type="PROSITE" id="PS51900">
    <property type="entry name" value="CB"/>
    <property type="match status" value="1"/>
</dbReference>
<dbReference type="Proteomes" id="UP000433101">
    <property type="component" value="Unassembled WGS sequence"/>
</dbReference>
<dbReference type="InterPro" id="IPR013762">
    <property type="entry name" value="Integrase-like_cat_sf"/>
</dbReference>
<dbReference type="InterPro" id="IPR025166">
    <property type="entry name" value="Integrase_DNA_bind_dom"/>
</dbReference>
<comment type="caution">
    <text evidence="8">The sequence shown here is derived from an EMBL/GenBank/DDBJ whole genome shotgun (WGS) entry which is preliminary data.</text>
</comment>
<evidence type="ECO:0000259" key="6">
    <source>
        <dbReference type="PROSITE" id="PS51898"/>
    </source>
</evidence>
<feature type="domain" description="Tyr recombinase" evidence="6">
    <location>
        <begin position="195"/>
        <end position="392"/>
    </location>
</feature>
<dbReference type="GO" id="GO:0015074">
    <property type="term" value="P:DNA integration"/>
    <property type="evidence" value="ECO:0007669"/>
    <property type="project" value="UniProtKB-KW"/>
</dbReference>
<keyword evidence="3 5" id="KW-0238">DNA-binding</keyword>
<dbReference type="Gene3D" id="1.10.443.10">
    <property type="entry name" value="Intergrase catalytic core"/>
    <property type="match status" value="1"/>
</dbReference>
<dbReference type="Pfam" id="PF22022">
    <property type="entry name" value="Phage_int_M"/>
    <property type="match status" value="1"/>
</dbReference>
<dbReference type="Gene3D" id="3.30.160.390">
    <property type="entry name" value="Integrase, DNA-binding domain"/>
    <property type="match status" value="1"/>
</dbReference>
<evidence type="ECO:0000256" key="2">
    <source>
        <dbReference type="ARBA" id="ARBA00022908"/>
    </source>
</evidence>
<reference evidence="8 9" key="1">
    <citation type="submission" date="2019-12" db="EMBL/GenBank/DDBJ databases">
        <authorList>
            <person name="Li M."/>
        </authorList>
    </citation>
    <scope>NUCLEOTIDE SEQUENCE [LARGE SCALE GENOMIC DNA]</scope>
    <source>
        <strain evidence="8 9">GBMRC 2046</strain>
    </source>
</reference>
<dbReference type="InterPro" id="IPR010998">
    <property type="entry name" value="Integrase_recombinase_N"/>
</dbReference>
<dbReference type="InterPro" id="IPR044068">
    <property type="entry name" value="CB"/>
</dbReference>
<evidence type="ECO:0000313" key="9">
    <source>
        <dbReference type="Proteomes" id="UP000433101"/>
    </source>
</evidence>
<dbReference type="PANTHER" id="PTHR30629:SF2">
    <property type="entry name" value="PROPHAGE INTEGRASE INTS-RELATED"/>
    <property type="match status" value="1"/>
</dbReference>
<feature type="domain" description="Core-binding (CB)" evidence="7">
    <location>
        <begin position="94"/>
        <end position="173"/>
    </location>
</feature>
<dbReference type="InterPro" id="IPR011010">
    <property type="entry name" value="DNA_brk_join_enz"/>
</dbReference>
<dbReference type="InterPro" id="IPR002104">
    <property type="entry name" value="Integrase_catalytic"/>
</dbReference>
<dbReference type="InterPro" id="IPR038488">
    <property type="entry name" value="Integrase_DNA-bd_sf"/>
</dbReference>
<dbReference type="InterPro" id="IPR053876">
    <property type="entry name" value="Phage_int_M"/>
</dbReference>
<sequence length="417" mass="46234">MKLTKRAIDAINAPASRTMVWDDDLPGFGLRIEASGRKTFICRYRFGSVRRQVTIGRYGVVTPDAARQEAKRILWAVAQGEDPASERDRKRKAATLGDLIEQFLEEHGQKLKPATREDYARALRTYVVPALGHLKAEQVSAADLNRVHLSLADRPYRANRVMAYLGSVYGWAARQGHVPRGFNPASDIQKFREAGRERYLTGDELKRLGDALHEAETVGLPWTIRAHGETSKHVPKNGPQRVVYPVYVTGAIRLLLLTGCRLGEILNLRWEEVDLDRGFLWLTDSKTGRKGVILSEAACDLLRSLPRVGAYVIPGQTPDRPRHDLKKPWDQIRTAAGLDGVRLHDLRHTHASIGAASGLGLPIVGKLLGHRSSLTTQRYAHLADDPVRRASNIISKQIAEAVGPKSTGARTESEGND</sequence>
<keyword evidence="4" id="KW-0233">DNA recombination</keyword>
<keyword evidence="2" id="KW-0229">DNA integration</keyword>
<dbReference type="AlphaFoldDB" id="A0A7X3LRQ5"/>
<keyword evidence="9" id="KW-1185">Reference proteome</keyword>
<accession>A0A7X3LRQ5</accession>
<name>A0A7X3LRQ5_9HYPH</name>
<dbReference type="SUPFAM" id="SSF56349">
    <property type="entry name" value="DNA breaking-rejoining enzymes"/>
    <property type="match status" value="1"/>
</dbReference>
<dbReference type="Gene3D" id="1.10.150.130">
    <property type="match status" value="1"/>
</dbReference>
<dbReference type="Pfam" id="PF00589">
    <property type="entry name" value="Phage_integrase"/>
    <property type="match status" value="1"/>
</dbReference>
<comment type="similarity">
    <text evidence="1">Belongs to the 'phage' integrase family.</text>
</comment>
<organism evidence="8 9">
    <name type="scientific">Stappia sediminis</name>
    <dbReference type="NCBI Taxonomy" id="2692190"/>
    <lineage>
        <taxon>Bacteria</taxon>
        <taxon>Pseudomonadati</taxon>
        <taxon>Pseudomonadota</taxon>
        <taxon>Alphaproteobacteria</taxon>
        <taxon>Hyphomicrobiales</taxon>
        <taxon>Stappiaceae</taxon>
        <taxon>Stappia</taxon>
    </lineage>
</organism>
<evidence type="ECO:0000256" key="4">
    <source>
        <dbReference type="ARBA" id="ARBA00023172"/>
    </source>
</evidence>
<dbReference type="EMBL" id="WUMV01000001">
    <property type="protein sequence ID" value="MXN63874.1"/>
    <property type="molecule type" value="Genomic_DNA"/>
</dbReference>
<evidence type="ECO:0000259" key="7">
    <source>
        <dbReference type="PROSITE" id="PS51900"/>
    </source>
</evidence>
<evidence type="ECO:0000256" key="3">
    <source>
        <dbReference type="ARBA" id="ARBA00023125"/>
    </source>
</evidence>
<dbReference type="PROSITE" id="PS51898">
    <property type="entry name" value="TYR_RECOMBINASE"/>
    <property type="match status" value="1"/>
</dbReference>
<dbReference type="InterPro" id="IPR050808">
    <property type="entry name" value="Phage_Integrase"/>
</dbReference>
<evidence type="ECO:0000256" key="1">
    <source>
        <dbReference type="ARBA" id="ARBA00008857"/>
    </source>
</evidence>
<dbReference type="RefSeq" id="WP_160774094.1">
    <property type="nucleotide sequence ID" value="NZ_WUMV01000001.1"/>
</dbReference>
<dbReference type="PANTHER" id="PTHR30629">
    <property type="entry name" value="PROPHAGE INTEGRASE"/>
    <property type="match status" value="1"/>
</dbReference>
<dbReference type="GO" id="GO:0003677">
    <property type="term" value="F:DNA binding"/>
    <property type="evidence" value="ECO:0007669"/>
    <property type="project" value="UniProtKB-UniRule"/>
</dbReference>
<dbReference type="CDD" id="cd00796">
    <property type="entry name" value="INT_Rci_Hp1_C"/>
    <property type="match status" value="1"/>
</dbReference>
<dbReference type="Pfam" id="PF13356">
    <property type="entry name" value="Arm-DNA-bind_3"/>
    <property type="match status" value="1"/>
</dbReference>
<evidence type="ECO:0000313" key="8">
    <source>
        <dbReference type="EMBL" id="MXN63874.1"/>
    </source>
</evidence>
<protein>
    <submittedName>
        <fullName evidence="8">Tyrosine-type recombinase/integrase</fullName>
    </submittedName>
</protein>
<gene>
    <name evidence="8" type="ORF">GR183_03070</name>
</gene>
<evidence type="ECO:0000256" key="5">
    <source>
        <dbReference type="PROSITE-ProRule" id="PRU01248"/>
    </source>
</evidence>
<proteinExistence type="inferred from homology"/>
<dbReference type="GO" id="GO:0006310">
    <property type="term" value="P:DNA recombination"/>
    <property type="evidence" value="ECO:0007669"/>
    <property type="project" value="UniProtKB-KW"/>
</dbReference>